<name>A0A1J1CDX0_CALAY</name>
<proteinExistence type="predicted"/>
<organism evidence="1 2">
    <name type="scientific">Caldithrix abyssi DSM 13497</name>
    <dbReference type="NCBI Taxonomy" id="880073"/>
    <lineage>
        <taxon>Bacteria</taxon>
        <taxon>Pseudomonadati</taxon>
        <taxon>Calditrichota</taxon>
        <taxon>Calditrichia</taxon>
        <taxon>Calditrichales</taxon>
        <taxon>Calditrichaceae</taxon>
        <taxon>Caldithrix</taxon>
    </lineage>
</organism>
<dbReference type="KEGG" id="caby:Cabys_4162"/>
<dbReference type="AlphaFoldDB" id="A0A1J1CDX0"/>
<dbReference type="EMBL" id="CP018099">
    <property type="protein sequence ID" value="APF20907.1"/>
    <property type="molecule type" value="Genomic_DNA"/>
</dbReference>
<evidence type="ECO:0000313" key="1">
    <source>
        <dbReference type="EMBL" id="APF20907.1"/>
    </source>
</evidence>
<protein>
    <submittedName>
        <fullName evidence="1">Uncharacterized protein</fullName>
    </submittedName>
</protein>
<gene>
    <name evidence="1" type="ORF">Cabys_4162</name>
</gene>
<sequence>MLIAVLQVRLKLLKVENWIVIQIYFPTTEEGRDHNLILRQQGGIF</sequence>
<accession>A0A1J1CDX0</accession>
<dbReference type="Proteomes" id="UP000183868">
    <property type="component" value="Chromosome"/>
</dbReference>
<evidence type="ECO:0000313" key="2">
    <source>
        <dbReference type="Proteomes" id="UP000183868"/>
    </source>
</evidence>
<reference evidence="1 2" key="1">
    <citation type="submission" date="2016-11" db="EMBL/GenBank/DDBJ databases">
        <title>Genomic analysis of Caldithrix abyssi and proposal of a novel bacterial phylum Caldithrichaeota.</title>
        <authorList>
            <person name="Kublanov I."/>
            <person name="Sigalova O."/>
            <person name="Gavrilov S."/>
            <person name="Lebedinsky A."/>
            <person name="Ivanova N."/>
            <person name="Daum C."/>
            <person name="Reddy T."/>
            <person name="Klenk H.P."/>
            <person name="Goker M."/>
            <person name="Reva O."/>
            <person name="Miroshnichenko M."/>
            <person name="Kyprides N."/>
            <person name="Woyke T."/>
            <person name="Gelfand M."/>
        </authorList>
    </citation>
    <scope>NUCLEOTIDE SEQUENCE [LARGE SCALE GENOMIC DNA]</scope>
    <source>
        <strain evidence="1 2">LF13</strain>
    </source>
</reference>